<dbReference type="Pfam" id="PF07729">
    <property type="entry name" value="FCD"/>
    <property type="match status" value="1"/>
</dbReference>
<dbReference type="SUPFAM" id="SSF46785">
    <property type="entry name" value="Winged helix' DNA-binding domain"/>
    <property type="match status" value="1"/>
</dbReference>
<dbReference type="Gene3D" id="1.20.120.530">
    <property type="entry name" value="GntR ligand-binding domain-like"/>
    <property type="match status" value="1"/>
</dbReference>
<organism evidence="5 6">
    <name type="scientific">Nocardia vinacea</name>
    <dbReference type="NCBI Taxonomy" id="96468"/>
    <lineage>
        <taxon>Bacteria</taxon>
        <taxon>Bacillati</taxon>
        <taxon>Actinomycetota</taxon>
        <taxon>Actinomycetes</taxon>
        <taxon>Mycobacteriales</taxon>
        <taxon>Nocardiaceae</taxon>
        <taxon>Nocardia</taxon>
    </lineage>
</organism>
<dbReference type="SUPFAM" id="SSF48008">
    <property type="entry name" value="GntR ligand-binding domain-like"/>
    <property type="match status" value="1"/>
</dbReference>
<reference evidence="5" key="1">
    <citation type="submission" date="2022-10" db="EMBL/GenBank/DDBJ databases">
        <title>The complete genomes of actinobacterial strains from the NBC collection.</title>
        <authorList>
            <person name="Joergensen T.S."/>
            <person name="Alvarez Arevalo M."/>
            <person name="Sterndorff E.B."/>
            <person name="Faurdal D."/>
            <person name="Vuksanovic O."/>
            <person name="Mourched A.-S."/>
            <person name="Charusanti P."/>
            <person name="Shaw S."/>
            <person name="Blin K."/>
            <person name="Weber T."/>
        </authorList>
    </citation>
    <scope>NUCLEOTIDE SEQUENCE</scope>
    <source>
        <strain evidence="5">NBC_01482</strain>
    </source>
</reference>
<evidence type="ECO:0000259" key="4">
    <source>
        <dbReference type="PROSITE" id="PS50949"/>
    </source>
</evidence>
<dbReference type="CDD" id="cd07377">
    <property type="entry name" value="WHTH_GntR"/>
    <property type="match status" value="1"/>
</dbReference>
<name>A0ABZ1Z709_9NOCA</name>
<dbReference type="PRINTS" id="PR00035">
    <property type="entry name" value="HTHGNTR"/>
</dbReference>
<dbReference type="Pfam" id="PF00392">
    <property type="entry name" value="GntR"/>
    <property type="match status" value="1"/>
</dbReference>
<dbReference type="Gene3D" id="1.10.10.10">
    <property type="entry name" value="Winged helix-like DNA-binding domain superfamily/Winged helix DNA-binding domain"/>
    <property type="match status" value="1"/>
</dbReference>
<accession>A0ABZ1Z709</accession>
<evidence type="ECO:0000313" key="6">
    <source>
        <dbReference type="Proteomes" id="UP001432062"/>
    </source>
</evidence>
<dbReference type="PANTHER" id="PTHR43537:SF24">
    <property type="entry name" value="GLUCONATE OPERON TRANSCRIPTIONAL REPRESSOR"/>
    <property type="match status" value="1"/>
</dbReference>
<evidence type="ECO:0000256" key="3">
    <source>
        <dbReference type="ARBA" id="ARBA00023163"/>
    </source>
</evidence>
<sequence>MYSSTEVAYREVKERILTGALPGGELISEGEIATDLGMSRTPVREAFLRLEVEGWMRLYPKRGALVVPIPPAEAEHVVHARYVVETGAVRAVIAHERSALIAELHVSLDQQRELAVAADFDRFAVADTDFHRAYVVAAGNPLLTGFYDSLRERQRRMNSAALHCGSTDTARIIEQHTRLAHLIEIGDAAGFATALVDHMSGVHQLEMRGL</sequence>
<dbReference type="InterPro" id="IPR000524">
    <property type="entry name" value="Tscrpt_reg_HTH_GntR"/>
</dbReference>
<dbReference type="InterPro" id="IPR036388">
    <property type="entry name" value="WH-like_DNA-bd_sf"/>
</dbReference>
<dbReference type="InterPro" id="IPR008920">
    <property type="entry name" value="TF_FadR/GntR_C"/>
</dbReference>
<dbReference type="EMBL" id="CP109441">
    <property type="protein sequence ID" value="WUV51387.1"/>
    <property type="molecule type" value="Genomic_DNA"/>
</dbReference>
<keyword evidence="2" id="KW-0238">DNA-binding</keyword>
<evidence type="ECO:0000256" key="1">
    <source>
        <dbReference type="ARBA" id="ARBA00023015"/>
    </source>
</evidence>
<dbReference type="Proteomes" id="UP001432062">
    <property type="component" value="Chromosome"/>
</dbReference>
<gene>
    <name evidence="5" type="ORF">OG563_41055</name>
</gene>
<keyword evidence="3" id="KW-0804">Transcription</keyword>
<proteinExistence type="predicted"/>
<protein>
    <submittedName>
        <fullName evidence="5">GntR family transcriptional regulator</fullName>
    </submittedName>
</protein>
<keyword evidence="6" id="KW-1185">Reference proteome</keyword>
<evidence type="ECO:0000256" key="2">
    <source>
        <dbReference type="ARBA" id="ARBA00023125"/>
    </source>
</evidence>
<keyword evidence="1" id="KW-0805">Transcription regulation</keyword>
<dbReference type="SMART" id="SM00345">
    <property type="entry name" value="HTH_GNTR"/>
    <property type="match status" value="1"/>
</dbReference>
<dbReference type="RefSeq" id="WP_329416212.1">
    <property type="nucleotide sequence ID" value="NZ_CP109441.1"/>
</dbReference>
<dbReference type="PROSITE" id="PS50949">
    <property type="entry name" value="HTH_GNTR"/>
    <property type="match status" value="1"/>
</dbReference>
<dbReference type="InterPro" id="IPR011711">
    <property type="entry name" value="GntR_C"/>
</dbReference>
<dbReference type="InterPro" id="IPR036390">
    <property type="entry name" value="WH_DNA-bd_sf"/>
</dbReference>
<dbReference type="PANTHER" id="PTHR43537">
    <property type="entry name" value="TRANSCRIPTIONAL REGULATOR, GNTR FAMILY"/>
    <property type="match status" value="1"/>
</dbReference>
<feature type="domain" description="HTH gntR-type" evidence="4">
    <location>
        <begin position="2"/>
        <end position="69"/>
    </location>
</feature>
<evidence type="ECO:0000313" key="5">
    <source>
        <dbReference type="EMBL" id="WUV51387.1"/>
    </source>
</evidence>
<dbReference type="SMART" id="SM00895">
    <property type="entry name" value="FCD"/>
    <property type="match status" value="1"/>
</dbReference>